<reference evidence="1 2" key="1">
    <citation type="submission" date="2023-07" db="EMBL/GenBank/DDBJ databases">
        <title>Genomic Encyclopedia of Type Strains, Phase IV (KMG-IV): sequencing the most valuable type-strain genomes for metagenomic binning, comparative biology and taxonomic classification.</title>
        <authorList>
            <person name="Goeker M."/>
        </authorList>
    </citation>
    <scope>NUCLEOTIDE SEQUENCE [LARGE SCALE GENOMIC DNA]</scope>
    <source>
        <strain evidence="1 2">DSM 2457</strain>
    </source>
</reference>
<organism evidence="1 2">
    <name type="scientific">Ancylobacter polymorphus</name>
    <dbReference type="NCBI Taxonomy" id="223390"/>
    <lineage>
        <taxon>Bacteria</taxon>
        <taxon>Pseudomonadati</taxon>
        <taxon>Pseudomonadota</taxon>
        <taxon>Alphaproteobacteria</taxon>
        <taxon>Hyphomicrobiales</taxon>
        <taxon>Xanthobacteraceae</taxon>
        <taxon>Ancylobacter</taxon>
    </lineage>
</organism>
<dbReference type="EMBL" id="JAUSUI010000001">
    <property type="protein sequence ID" value="MDQ0301414.1"/>
    <property type="molecule type" value="Genomic_DNA"/>
</dbReference>
<accession>A0ABU0B744</accession>
<dbReference type="Proteomes" id="UP001224682">
    <property type="component" value="Unassembled WGS sequence"/>
</dbReference>
<protein>
    <submittedName>
        <fullName evidence="1">Uncharacterized protein</fullName>
    </submittedName>
</protein>
<evidence type="ECO:0000313" key="2">
    <source>
        <dbReference type="Proteomes" id="UP001224682"/>
    </source>
</evidence>
<gene>
    <name evidence="1" type="ORF">J2S75_000425</name>
</gene>
<comment type="caution">
    <text evidence="1">The sequence shown here is derived from an EMBL/GenBank/DDBJ whole genome shotgun (WGS) entry which is preliminary data.</text>
</comment>
<keyword evidence="2" id="KW-1185">Reference proteome</keyword>
<dbReference type="RefSeq" id="WP_307017753.1">
    <property type="nucleotide sequence ID" value="NZ_JAUSUI010000001.1"/>
</dbReference>
<sequence>MSAEILKARIDHAVAQWIEEFGDGPNLAVPADLVLGAAVQSLADLLLAIEDTALRTALARGTHTFLDLCLAAGEPVDFAASATVIPLRAR</sequence>
<proteinExistence type="predicted"/>
<evidence type="ECO:0000313" key="1">
    <source>
        <dbReference type="EMBL" id="MDQ0301414.1"/>
    </source>
</evidence>
<name>A0ABU0B744_9HYPH</name>